<dbReference type="PANTHER" id="PTHR30469">
    <property type="entry name" value="MULTIDRUG RESISTANCE PROTEIN MDTA"/>
    <property type="match status" value="1"/>
</dbReference>
<accession>A0A1V1P5C6</accession>
<sequence>MQLKKAKSNLVKSETALKKAQKNMTLTKIRSPFSAQVTSKNVEKGQWVKPGMILGHLAYDRVYEIPVMVDQRELSKLSNVPLEFMPDYMDDFEKKQTNIEVDIQWVRDKVGHIWKGRLARIEPIDAQTRTVPLIAEVQMPWQSMKKGTYPLMTGFYCKVKIPGYRSKRGLIKIPVESLRENDTIYLLKDNALSIVDVRVVHYYTDEIVILPMDKTLELENQKMITSAIQYPIAGMPLKLRPYEESK</sequence>
<dbReference type="SUPFAM" id="SSF111369">
    <property type="entry name" value="HlyD-like secretion proteins"/>
    <property type="match status" value="1"/>
</dbReference>
<dbReference type="Gene3D" id="2.40.50.100">
    <property type="match status" value="1"/>
</dbReference>
<dbReference type="GO" id="GO:0015562">
    <property type="term" value="F:efflux transmembrane transporter activity"/>
    <property type="evidence" value="ECO:0007669"/>
    <property type="project" value="TreeGrafter"/>
</dbReference>
<name>A0A1V1P5C6_9BACT</name>
<dbReference type="EMBL" id="ATBP01000506">
    <property type="protein sequence ID" value="ETR70020.1"/>
    <property type="molecule type" value="Genomic_DNA"/>
</dbReference>
<gene>
    <name evidence="1" type="ORF">OMM_09130</name>
</gene>
<proteinExistence type="predicted"/>
<dbReference type="PANTHER" id="PTHR30469:SF15">
    <property type="entry name" value="HLYD FAMILY OF SECRETION PROTEINS"/>
    <property type="match status" value="1"/>
</dbReference>
<reference evidence="2" key="1">
    <citation type="submission" date="2012-11" db="EMBL/GenBank/DDBJ databases">
        <authorList>
            <person name="Lucero-Rivera Y.E."/>
            <person name="Tovar-Ramirez D."/>
        </authorList>
    </citation>
    <scope>NUCLEOTIDE SEQUENCE [LARGE SCALE GENOMIC DNA]</scope>
    <source>
        <strain evidence="2">Araruama</strain>
    </source>
</reference>
<evidence type="ECO:0000313" key="2">
    <source>
        <dbReference type="Proteomes" id="UP000189670"/>
    </source>
</evidence>
<evidence type="ECO:0000313" key="1">
    <source>
        <dbReference type="EMBL" id="ETR70020.1"/>
    </source>
</evidence>
<dbReference type="GO" id="GO:1990281">
    <property type="term" value="C:efflux pump complex"/>
    <property type="evidence" value="ECO:0007669"/>
    <property type="project" value="TreeGrafter"/>
</dbReference>
<comment type="caution">
    <text evidence="1">The sequence shown here is derived from an EMBL/GenBank/DDBJ whole genome shotgun (WGS) entry which is preliminary data.</text>
</comment>
<dbReference type="Proteomes" id="UP000189670">
    <property type="component" value="Unassembled WGS sequence"/>
</dbReference>
<dbReference type="AlphaFoldDB" id="A0A1V1P5C6"/>
<protein>
    <submittedName>
        <fullName evidence="1">RND family efflux transporter MFP subunit</fullName>
    </submittedName>
</protein>
<organism evidence="1 2">
    <name type="scientific">Candidatus Magnetoglobus multicellularis str. Araruama</name>
    <dbReference type="NCBI Taxonomy" id="890399"/>
    <lineage>
        <taxon>Bacteria</taxon>
        <taxon>Pseudomonadati</taxon>
        <taxon>Thermodesulfobacteriota</taxon>
        <taxon>Desulfobacteria</taxon>
        <taxon>Desulfobacterales</taxon>
        <taxon>Desulfobacteraceae</taxon>
        <taxon>Candidatus Magnetoglobus</taxon>
    </lineage>
</organism>